<evidence type="ECO:0000256" key="1">
    <source>
        <dbReference type="RuleBase" id="RU366025"/>
    </source>
</evidence>
<reference evidence="5" key="1">
    <citation type="journal article" date="2021" name="Microbiol. Resour. Announc.">
        <title>LGAAP: Leishmaniinae Genome Assembly and Annotation Pipeline.</title>
        <authorList>
            <person name="Almutairi H."/>
            <person name="Urbaniak M.D."/>
            <person name="Bates M.D."/>
            <person name="Jariyapan N."/>
            <person name="Kwakye-Nuako G."/>
            <person name="Thomaz-Soccol V."/>
            <person name="Al-Salem W.S."/>
            <person name="Dillon R.J."/>
            <person name="Bates P.A."/>
            <person name="Gatherer D."/>
        </authorList>
    </citation>
    <scope>NUCLEOTIDE SEQUENCE [LARGE SCALE GENOMIC DNA]</scope>
</reference>
<feature type="compositionally biased region" description="Low complexity" evidence="2">
    <location>
        <begin position="405"/>
        <end position="417"/>
    </location>
</feature>
<protein>
    <recommendedName>
        <fullName evidence="1">Ubiquitin carboxyl-terminal hydrolase</fullName>
        <ecNumber evidence="1">3.4.19.12</ecNumber>
    </recommendedName>
</protein>
<feature type="region of interest" description="Disordered" evidence="2">
    <location>
        <begin position="47"/>
        <end position="88"/>
    </location>
</feature>
<dbReference type="InterPro" id="IPR018200">
    <property type="entry name" value="USP_CS"/>
</dbReference>
<dbReference type="OrthoDB" id="420187at2759"/>
<dbReference type="GO" id="GO:0016579">
    <property type="term" value="P:protein deubiquitination"/>
    <property type="evidence" value="ECO:0007669"/>
    <property type="project" value="InterPro"/>
</dbReference>
<dbReference type="GO" id="GO:0004843">
    <property type="term" value="F:cysteine-type deubiquitinase activity"/>
    <property type="evidence" value="ECO:0007669"/>
    <property type="project" value="UniProtKB-UniRule"/>
</dbReference>
<reference evidence="5" key="2">
    <citation type="journal article" date="2021" name="Sci. Data">
        <title>Chromosome-scale genome sequencing, assembly and annotation of six genomes from subfamily Leishmaniinae.</title>
        <authorList>
            <person name="Almutairi H."/>
            <person name="Urbaniak M.D."/>
            <person name="Bates M.D."/>
            <person name="Jariyapan N."/>
            <person name="Kwakye-Nuako G."/>
            <person name="Thomaz Soccol V."/>
            <person name="Al-Salem W.S."/>
            <person name="Dillon R.J."/>
            <person name="Bates P.A."/>
            <person name="Gatherer D."/>
        </authorList>
    </citation>
    <scope>NUCLEOTIDE SEQUENCE [LARGE SCALE GENOMIC DNA]</scope>
</reference>
<keyword evidence="1" id="KW-0833">Ubl conjugation pathway</keyword>
<gene>
    <name evidence="4" type="ORF">LSCM1_05009</name>
</gene>
<dbReference type="InterPro" id="IPR038765">
    <property type="entry name" value="Papain-like_cys_pep_sf"/>
</dbReference>
<dbReference type="RefSeq" id="XP_067178351.1">
    <property type="nucleotide sequence ID" value="XM_067322488.1"/>
</dbReference>
<keyword evidence="1" id="KW-0378">Hydrolase</keyword>
<dbReference type="PROSITE" id="PS00972">
    <property type="entry name" value="USP_1"/>
    <property type="match status" value="1"/>
</dbReference>
<sequence length="806" mass="88923">MDVTNHRALGFVGKDILFRRIEFERYRKPHVIEYPRSAVVLNPQHTRQLRHAGSTPLHDDQHSAGDGDVGTAPHRLSESDSDDDDPQRIDEATQLCSDAQLRSSLHLRWKSVTPVGLGLVNLGNTCFANCVLQALAHTPALAQYFMSTFRSADSQLGAPFDFAFALAETFRKMQRVSQQGRTGGGGRGAYRPSQIMGNLRLLSKHFSIGRQSDAHEFAVQLLFSCQKSLLHRLVGSKKVQPRVAHTTALHRICGGYLLSQVTWSRQEEIQQLLRVGKQQEATDLKMEAKQAEGKLAHRALRHGLDVQTLYSNTYDPFTILSVELAGHTLQHCLDKFCAVERLDGRSYLSPRQVGVRANKQFSIHVPPPVLAIHVKRFGPTGNKISKHLQFPLTLDITRYCTPLASSSSPPNGPQPQNDVASPAAAKRPDCQYELNAVCVHEGRSIDYGHYYTLAKASNGMWYEFNDSHVSHLSEDQLQRVQVYMLFYSREPTATAEERQSPRQQPQRQHNTNGSAHAFVSPSISPKIGTGPSVDESGAVGRELSESEVQALLQNRSAEQCRTGDLNRSPCSSLVASEQPQRQAAASGNGDAEAHAGKPPLLSSGNALPARRLKRMREALPTDSDSGGDDEAQEGAYARGLRGQLNGFALRGSHTEAEVAPQPPRQGDESSAVADGERSHKSVKASLYGGLIKCMKRLPKDGANGSASADTTAPPHQLPNQNFHVGQHAVHALHQRKALNTPETVRRPASAPKFQQRIRDPMWEMEMDRGTVKKVKSKEKVPSPFQGVNPFQEVSQGLFDVRGRRRR</sequence>
<feature type="region of interest" description="Disordered" evidence="2">
    <location>
        <begin position="558"/>
        <end position="606"/>
    </location>
</feature>
<dbReference type="PROSITE" id="PS50235">
    <property type="entry name" value="USP_3"/>
    <property type="match status" value="1"/>
</dbReference>
<dbReference type="AlphaFoldDB" id="A0A836KTJ6"/>
<comment type="similarity">
    <text evidence="1">Belongs to the peptidase C19 family.</text>
</comment>
<feature type="domain" description="USP" evidence="3">
    <location>
        <begin position="117"/>
        <end position="490"/>
    </location>
</feature>
<dbReference type="EC" id="3.4.19.12" evidence="1"/>
<feature type="compositionally biased region" description="Polar residues" evidence="2">
    <location>
        <begin position="568"/>
        <end position="585"/>
    </location>
</feature>
<dbReference type="InterPro" id="IPR028889">
    <property type="entry name" value="USP"/>
</dbReference>
<dbReference type="InterPro" id="IPR001394">
    <property type="entry name" value="Peptidase_C19_UCH"/>
</dbReference>
<dbReference type="PANTHER" id="PTHR24006">
    <property type="entry name" value="UBIQUITIN CARBOXYL-TERMINAL HYDROLASE"/>
    <property type="match status" value="1"/>
</dbReference>
<keyword evidence="1" id="KW-0645">Protease</keyword>
<name>A0A836KTJ6_9TRYP</name>
<dbReference type="GO" id="GO:0005634">
    <property type="term" value="C:nucleus"/>
    <property type="evidence" value="ECO:0007669"/>
    <property type="project" value="TreeGrafter"/>
</dbReference>
<dbReference type="PANTHER" id="PTHR24006:SF914">
    <property type="entry name" value="CARBOXYL-TERMINAL HYDROLASE, PUTATIVE-RELATED"/>
    <property type="match status" value="1"/>
</dbReference>
<dbReference type="EMBL" id="JAFEUZ010000024">
    <property type="protein sequence ID" value="KAG5477713.1"/>
    <property type="molecule type" value="Genomic_DNA"/>
</dbReference>
<accession>A0A836KTJ6</accession>
<feature type="region of interest" description="Disordered" evidence="2">
    <location>
        <begin position="701"/>
        <end position="720"/>
    </location>
</feature>
<dbReference type="GO" id="GO:0005829">
    <property type="term" value="C:cytosol"/>
    <property type="evidence" value="ECO:0007669"/>
    <property type="project" value="TreeGrafter"/>
</dbReference>
<evidence type="ECO:0000259" key="3">
    <source>
        <dbReference type="PROSITE" id="PS50235"/>
    </source>
</evidence>
<feature type="region of interest" description="Disordered" evidence="2">
    <location>
        <begin position="492"/>
        <end position="540"/>
    </location>
</feature>
<dbReference type="Gene3D" id="3.90.70.10">
    <property type="entry name" value="Cysteine proteinases"/>
    <property type="match status" value="1"/>
</dbReference>
<comment type="catalytic activity">
    <reaction evidence="1">
        <text>Thiol-dependent hydrolysis of ester, thioester, amide, peptide and isopeptide bonds formed by the C-terminal Gly of ubiquitin (a 76-residue protein attached to proteins as an intracellular targeting signal).</text>
        <dbReference type="EC" id="3.4.19.12"/>
    </reaction>
</comment>
<keyword evidence="1" id="KW-0788">Thiol protease</keyword>
<dbReference type="GO" id="GO:0006508">
    <property type="term" value="P:proteolysis"/>
    <property type="evidence" value="ECO:0007669"/>
    <property type="project" value="UniProtKB-KW"/>
</dbReference>
<dbReference type="KEGG" id="lmat:92515000"/>
<proteinExistence type="inferred from homology"/>
<feature type="region of interest" description="Disordered" evidence="2">
    <location>
        <begin position="654"/>
        <end position="680"/>
    </location>
</feature>
<keyword evidence="5" id="KW-1185">Reference proteome</keyword>
<dbReference type="Proteomes" id="UP000673552">
    <property type="component" value="Unassembled WGS sequence"/>
</dbReference>
<dbReference type="GeneID" id="92515000"/>
<evidence type="ECO:0000313" key="5">
    <source>
        <dbReference type="Proteomes" id="UP000673552"/>
    </source>
</evidence>
<evidence type="ECO:0000256" key="2">
    <source>
        <dbReference type="SAM" id="MobiDB-lite"/>
    </source>
</evidence>
<dbReference type="PROSITE" id="PS00973">
    <property type="entry name" value="USP_2"/>
    <property type="match status" value="1"/>
</dbReference>
<dbReference type="Pfam" id="PF00443">
    <property type="entry name" value="UCH"/>
    <property type="match status" value="1"/>
</dbReference>
<dbReference type="InterPro" id="IPR050164">
    <property type="entry name" value="Peptidase_C19"/>
</dbReference>
<dbReference type="SUPFAM" id="SSF54001">
    <property type="entry name" value="Cysteine proteinases"/>
    <property type="match status" value="1"/>
</dbReference>
<organism evidence="4 5">
    <name type="scientific">Leishmania martiniquensis</name>
    <dbReference type="NCBI Taxonomy" id="1580590"/>
    <lineage>
        <taxon>Eukaryota</taxon>
        <taxon>Discoba</taxon>
        <taxon>Euglenozoa</taxon>
        <taxon>Kinetoplastea</taxon>
        <taxon>Metakinetoplastina</taxon>
        <taxon>Trypanosomatida</taxon>
        <taxon>Trypanosomatidae</taxon>
        <taxon>Leishmaniinae</taxon>
        <taxon>Leishmania</taxon>
    </lineage>
</organism>
<evidence type="ECO:0000313" key="4">
    <source>
        <dbReference type="EMBL" id="KAG5477713.1"/>
    </source>
</evidence>
<feature type="region of interest" description="Disordered" evidence="2">
    <location>
        <begin position="403"/>
        <end position="424"/>
    </location>
</feature>
<comment type="caution">
    <text evidence="4">The sequence shown here is derived from an EMBL/GenBank/DDBJ whole genome shotgun (WGS) entry which is preliminary data.</text>
</comment>